<dbReference type="RefSeq" id="WP_394844269.1">
    <property type="nucleotide sequence ID" value="NZ_CP089982.1"/>
</dbReference>
<evidence type="ECO:0000256" key="3">
    <source>
        <dbReference type="ARBA" id="ARBA00023082"/>
    </source>
</evidence>
<proteinExistence type="inferred from homology"/>
<dbReference type="Pfam" id="PF08281">
    <property type="entry name" value="Sigma70_r4_2"/>
    <property type="match status" value="1"/>
</dbReference>
<dbReference type="CDD" id="cd06171">
    <property type="entry name" value="Sigma70_r4"/>
    <property type="match status" value="1"/>
</dbReference>
<dbReference type="Pfam" id="PF04542">
    <property type="entry name" value="Sigma70_r2"/>
    <property type="match status" value="1"/>
</dbReference>
<dbReference type="Gene3D" id="1.10.1740.10">
    <property type="match status" value="1"/>
</dbReference>
<evidence type="ECO:0000256" key="4">
    <source>
        <dbReference type="ARBA" id="ARBA00023163"/>
    </source>
</evidence>
<evidence type="ECO:0000256" key="1">
    <source>
        <dbReference type="ARBA" id="ARBA00010641"/>
    </source>
</evidence>
<keyword evidence="2" id="KW-0805">Transcription regulation</keyword>
<feature type="domain" description="RNA polymerase sigma factor 70 region 4 type 2" evidence="7">
    <location>
        <begin position="130"/>
        <end position="182"/>
    </location>
</feature>
<dbReference type="SUPFAM" id="SSF88659">
    <property type="entry name" value="Sigma3 and sigma4 domains of RNA polymerase sigma factors"/>
    <property type="match status" value="1"/>
</dbReference>
<dbReference type="Gene3D" id="1.10.10.10">
    <property type="entry name" value="Winged helix-like DNA-binding domain superfamily/Winged helix DNA-binding domain"/>
    <property type="match status" value="1"/>
</dbReference>
<reference evidence="8 9" key="1">
    <citation type="submission" date="2021-12" db="EMBL/GenBank/DDBJ databases">
        <title>Discovery of the Pendulisporaceae a myxobacterial family with distinct sporulation behavior and unique specialized metabolism.</title>
        <authorList>
            <person name="Garcia R."/>
            <person name="Popoff A."/>
            <person name="Bader C.D."/>
            <person name="Loehr J."/>
            <person name="Walesch S."/>
            <person name="Walt C."/>
            <person name="Boldt J."/>
            <person name="Bunk B."/>
            <person name="Haeckl F.J.F.P.J."/>
            <person name="Gunesch A.P."/>
            <person name="Birkelbach J."/>
            <person name="Nuebel U."/>
            <person name="Pietschmann T."/>
            <person name="Bach T."/>
            <person name="Mueller R."/>
        </authorList>
    </citation>
    <scope>NUCLEOTIDE SEQUENCE [LARGE SCALE GENOMIC DNA]</scope>
    <source>
        <strain evidence="8 9">MSr12523</strain>
    </source>
</reference>
<accession>A0ABZ2KA02</accession>
<dbReference type="Proteomes" id="UP001379533">
    <property type="component" value="Chromosome"/>
</dbReference>
<keyword evidence="9" id="KW-1185">Reference proteome</keyword>
<keyword evidence="3" id="KW-0731">Sigma factor</keyword>
<sequence length="195" mass="22537">MSFADATESKLIERLVRRDEHAFNELVRLYERRVFSLVLRFIGHHAEAEELCQEVFVQVFKAIGTFRGDSKLSTWIYRIAINLCKNRTKYLKLRRSNEAPPDEDETASRPSNTGHVARPDEALAGKQLEQIVQRSILRLEPSFRECLILRDVEELSYEEVEQITGLAAGTVKSRIFRARAMLKEMVERELGEKIG</sequence>
<protein>
    <submittedName>
        <fullName evidence="8">Sigma-70 family RNA polymerase sigma factor</fullName>
    </submittedName>
</protein>
<gene>
    <name evidence="8" type="ORF">LZC95_45355</name>
</gene>
<evidence type="ECO:0000259" key="7">
    <source>
        <dbReference type="Pfam" id="PF08281"/>
    </source>
</evidence>
<dbReference type="InterPro" id="IPR013325">
    <property type="entry name" value="RNA_pol_sigma_r2"/>
</dbReference>
<dbReference type="PANTHER" id="PTHR43133">
    <property type="entry name" value="RNA POLYMERASE ECF-TYPE SIGMA FACTO"/>
    <property type="match status" value="1"/>
</dbReference>
<dbReference type="InterPro" id="IPR013249">
    <property type="entry name" value="RNA_pol_sigma70_r4_t2"/>
</dbReference>
<dbReference type="InterPro" id="IPR014284">
    <property type="entry name" value="RNA_pol_sigma-70_dom"/>
</dbReference>
<keyword evidence="4" id="KW-0804">Transcription</keyword>
<feature type="region of interest" description="Disordered" evidence="5">
    <location>
        <begin position="94"/>
        <end position="118"/>
    </location>
</feature>
<organism evidence="8 9">
    <name type="scientific">Pendulispora brunnea</name>
    <dbReference type="NCBI Taxonomy" id="2905690"/>
    <lineage>
        <taxon>Bacteria</taxon>
        <taxon>Pseudomonadati</taxon>
        <taxon>Myxococcota</taxon>
        <taxon>Myxococcia</taxon>
        <taxon>Myxococcales</taxon>
        <taxon>Sorangiineae</taxon>
        <taxon>Pendulisporaceae</taxon>
        <taxon>Pendulispora</taxon>
    </lineage>
</organism>
<dbReference type="InterPro" id="IPR007627">
    <property type="entry name" value="RNA_pol_sigma70_r2"/>
</dbReference>
<name>A0ABZ2KA02_9BACT</name>
<evidence type="ECO:0000259" key="6">
    <source>
        <dbReference type="Pfam" id="PF04542"/>
    </source>
</evidence>
<dbReference type="NCBIfam" id="TIGR02937">
    <property type="entry name" value="sigma70-ECF"/>
    <property type="match status" value="1"/>
</dbReference>
<comment type="similarity">
    <text evidence="1">Belongs to the sigma-70 factor family. ECF subfamily.</text>
</comment>
<dbReference type="EMBL" id="CP089982">
    <property type="protein sequence ID" value="WXA93669.1"/>
    <property type="molecule type" value="Genomic_DNA"/>
</dbReference>
<evidence type="ECO:0000313" key="8">
    <source>
        <dbReference type="EMBL" id="WXA93669.1"/>
    </source>
</evidence>
<dbReference type="PANTHER" id="PTHR43133:SF51">
    <property type="entry name" value="RNA POLYMERASE SIGMA FACTOR"/>
    <property type="match status" value="1"/>
</dbReference>
<feature type="domain" description="RNA polymerase sigma-70 region 2" evidence="6">
    <location>
        <begin position="26"/>
        <end position="87"/>
    </location>
</feature>
<evidence type="ECO:0000313" key="9">
    <source>
        <dbReference type="Proteomes" id="UP001379533"/>
    </source>
</evidence>
<evidence type="ECO:0000256" key="5">
    <source>
        <dbReference type="SAM" id="MobiDB-lite"/>
    </source>
</evidence>
<dbReference type="SUPFAM" id="SSF88946">
    <property type="entry name" value="Sigma2 domain of RNA polymerase sigma factors"/>
    <property type="match status" value="1"/>
</dbReference>
<evidence type="ECO:0000256" key="2">
    <source>
        <dbReference type="ARBA" id="ARBA00023015"/>
    </source>
</evidence>
<dbReference type="InterPro" id="IPR039425">
    <property type="entry name" value="RNA_pol_sigma-70-like"/>
</dbReference>
<dbReference type="InterPro" id="IPR013324">
    <property type="entry name" value="RNA_pol_sigma_r3/r4-like"/>
</dbReference>
<dbReference type="InterPro" id="IPR036388">
    <property type="entry name" value="WH-like_DNA-bd_sf"/>
</dbReference>